<keyword evidence="7" id="KW-0408">Iron</keyword>
<keyword evidence="2" id="KW-0004">4Fe-4S</keyword>
<dbReference type="InterPro" id="IPR017896">
    <property type="entry name" value="4Fe4S_Fe-S-bd"/>
</dbReference>
<feature type="domain" description="4Fe-4S ferredoxin-type" evidence="9">
    <location>
        <begin position="492"/>
        <end position="521"/>
    </location>
</feature>
<keyword evidence="3" id="KW-0479">Metal-binding</keyword>
<dbReference type="PANTHER" id="PTHR43687:SF6">
    <property type="entry name" value="L-ASPARTATE SEMIALDEHYDE SULFURTRANSFERASE IRON-SULFUR SUBUNIT"/>
    <property type="match status" value="1"/>
</dbReference>
<evidence type="ECO:0000256" key="3">
    <source>
        <dbReference type="ARBA" id="ARBA00022723"/>
    </source>
</evidence>
<keyword evidence="4" id="KW-0677">Repeat</keyword>
<evidence type="ECO:0000256" key="8">
    <source>
        <dbReference type="ARBA" id="ARBA00023014"/>
    </source>
</evidence>
<proteinExistence type="predicted"/>
<accession>A0A445MR43</accession>
<name>A0A445MR43_9BACT</name>
<dbReference type="InterPro" id="IPR050572">
    <property type="entry name" value="Fe-S_Ferredoxin"/>
</dbReference>
<organism evidence="10">
    <name type="scientific">uncultured Desulfobacterium sp</name>
    <dbReference type="NCBI Taxonomy" id="201089"/>
    <lineage>
        <taxon>Bacteria</taxon>
        <taxon>Pseudomonadati</taxon>
        <taxon>Thermodesulfobacteriota</taxon>
        <taxon>Desulfobacteria</taxon>
        <taxon>Desulfobacterales</taxon>
        <taxon>Desulfobacteriaceae</taxon>
        <taxon>Desulfobacterium</taxon>
        <taxon>environmental samples</taxon>
    </lineage>
</organism>
<sequence>MKNNANKHAATGGENREKIGVFLCECGRKIAPKIDLKLLEKILSNDQIISHVMTLPYSCELPGIEKIREIVQDKHIGRVVVAGCEPRIILPKLERELEGFGIEKGRIDVVNIRGYVASVNQGDPSQLASKSAKLISSSAAYLDALIPSPKTRIEFKGPVMILGGGMATYSAAQELVRQKIETIIAVYTEDTEDVIRMLHESYPGKWDSHERLRAIINEVNESPYIKQITVGKLEKVRGVMGHYVVTFASEKDKPPLSYEVGAIIAALDGEMHNQGTDFGHDGKRVLCHTEMDEHIWLHGAPGHRVVFWINDLETERPYANLSARTAWNMAIYIREHNVFSRVSILYNNKIKILLSSAEQIMSRELGIEWIPYDGTIRPTVQDGFITYNDQEDQIEKELGWEQLVLSPLRHPGVEQLKVAQILGLHTDGSKFLERNPQMVRPEQVGLDRKFIAGSACEPCDLKETLRQGRRAAHKITELIGLANEGRLFAPSMVCTVDQGKCTGCGLCREICDCGGIAPVDGPGGNTPRVVDPMSCTGGGTCAAACPYHALSLQNNTTAQREARVAALARRLDENEVMGYGCNWGGVAAADHAGLRGMHYNSRFYLMPVGCIGQLDLSVMGRAFLEGANGLLLIGCPPEECHHSYGLDHAWSRVLLIKKMLDLIGIERERIALAHADLNKPDQYIKTVNSFVGIIDKMGPIKRNEMMEAKINDVYDTLNNSRVRWVLGASLRRPWETTYPSDQRSALAYDETLFDVLMEEFLRIRIINLLKKQPGVQQLQDISCSLGEERQQILSCLKDLTEEGIISRIFKDRIPYYSIRQE</sequence>
<evidence type="ECO:0000256" key="1">
    <source>
        <dbReference type="ARBA" id="ARBA00022448"/>
    </source>
</evidence>
<evidence type="ECO:0000259" key="9">
    <source>
        <dbReference type="PROSITE" id="PS51379"/>
    </source>
</evidence>
<gene>
    <name evidence="10" type="ORF">PITCH_A1090009</name>
</gene>
<dbReference type="AlphaFoldDB" id="A0A445MR43"/>
<protein>
    <submittedName>
        <fullName evidence="10">Methyl-viologen-reducing hydrogenase delta subunit</fullName>
    </submittedName>
</protein>
<dbReference type="PROSITE" id="PS51379">
    <property type="entry name" value="4FE4S_FER_2"/>
    <property type="match status" value="2"/>
</dbReference>
<dbReference type="GO" id="GO:0051539">
    <property type="term" value="F:4 iron, 4 sulfur cluster binding"/>
    <property type="evidence" value="ECO:0007669"/>
    <property type="project" value="UniProtKB-KW"/>
</dbReference>
<evidence type="ECO:0000256" key="5">
    <source>
        <dbReference type="ARBA" id="ARBA00022982"/>
    </source>
</evidence>
<dbReference type="Pfam" id="PF00037">
    <property type="entry name" value="Fer4"/>
    <property type="match status" value="1"/>
</dbReference>
<dbReference type="GO" id="GO:0046872">
    <property type="term" value="F:metal ion binding"/>
    <property type="evidence" value="ECO:0007669"/>
    <property type="project" value="UniProtKB-KW"/>
</dbReference>
<evidence type="ECO:0000256" key="6">
    <source>
        <dbReference type="ARBA" id="ARBA00023002"/>
    </source>
</evidence>
<evidence type="ECO:0000313" key="10">
    <source>
        <dbReference type="EMBL" id="SPD71882.1"/>
    </source>
</evidence>
<dbReference type="Pfam" id="PF02662">
    <property type="entry name" value="FlpD"/>
    <property type="match status" value="1"/>
</dbReference>
<dbReference type="InterPro" id="IPR003813">
    <property type="entry name" value="MvhD/FlpD"/>
</dbReference>
<evidence type="ECO:0000256" key="4">
    <source>
        <dbReference type="ARBA" id="ARBA00022737"/>
    </source>
</evidence>
<dbReference type="SUPFAM" id="SSF54862">
    <property type="entry name" value="4Fe-4S ferredoxins"/>
    <property type="match status" value="1"/>
</dbReference>
<feature type="domain" description="4Fe-4S ferredoxin-type" evidence="9">
    <location>
        <begin position="526"/>
        <end position="555"/>
    </location>
</feature>
<keyword evidence="1" id="KW-0813">Transport</keyword>
<evidence type="ECO:0000256" key="2">
    <source>
        <dbReference type="ARBA" id="ARBA00022485"/>
    </source>
</evidence>
<reference evidence="10" key="1">
    <citation type="submission" date="2018-01" db="EMBL/GenBank/DDBJ databases">
        <authorList>
            <person name="Regsiter A."/>
            <person name="William W."/>
        </authorList>
    </citation>
    <scope>NUCLEOTIDE SEQUENCE</scope>
    <source>
        <strain evidence="10">TRIP AH-1</strain>
    </source>
</reference>
<keyword evidence="8" id="KW-0411">Iron-sulfur</keyword>
<keyword evidence="5" id="KW-0249">Electron transport</keyword>
<dbReference type="GO" id="GO:0016491">
    <property type="term" value="F:oxidoreductase activity"/>
    <property type="evidence" value="ECO:0007669"/>
    <property type="project" value="UniProtKB-KW"/>
</dbReference>
<evidence type="ECO:0000256" key="7">
    <source>
        <dbReference type="ARBA" id="ARBA00023004"/>
    </source>
</evidence>
<dbReference type="EMBL" id="OJIN01000012">
    <property type="protein sequence ID" value="SPD71882.1"/>
    <property type="molecule type" value="Genomic_DNA"/>
</dbReference>
<keyword evidence="6" id="KW-0560">Oxidoreductase</keyword>
<dbReference type="PANTHER" id="PTHR43687">
    <property type="entry name" value="ADENYLYLSULFATE REDUCTASE, BETA SUBUNIT"/>
    <property type="match status" value="1"/>
</dbReference>
<dbReference type="Gene3D" id="3.30.70.20">
    <property type="match status" value="1"/>
</dbReference>